<evidence type="ECO:0000256" key="3">
    <source>
        <dbReference type="ARBA" id="ARBA00010631"/>
    </source>
</evidence>
<dbReference type="KEGG" id="hdt:HYPDE_23693"/>
<dbReference type="NCBIfam" id="NF045656">
    <property type="entry name" value="MeththiolMtaseMddA"/>
    <property type="match status" value="1"/>
</dbReference>
<dbReference type="eggNOG" id="COG2020">
    <property type="taxonomic scope" value="Bacteria"/>
</dbReference>
<comment type="function">
    <text evidence="1">Catalyzes the methylation of methanethiol (MeSH) to yield dimethylsulphide (DMS).</text>
</comment>
<organism evidence="14 15">
    <name type="scientific">Hyphomicrobium denitrificans 1NES1</name>
    <dbReference type="NCBI Taxonomy" id="670307"/>
    <lineage>
        <taxon>Bacteria</taxon>
        <taxon>Pseudomonadati</taxon>
        <taxon>Pseudomonadota</taxon>
        <taxon>Alphaproteobacteria</taxon>
        <taxon>Hyphomicrobiales</taxon>
        <taxon>Hyphomicrobiaceae</taxon>
        <taxon>Hyphomicrobium</taxon>
    </lineage>
</organism>
<dbReference type="GO" id="GO:0008168">
    <property type="term" value="F:methyltransferase activity"/>
    <property type="evidence" value="ECO:0007669"/>
    <property type="project" value="UniProtKB-KW"/>
</dbReference>
<evidence type="ECO:0000313" key="14">
    <source>
        <dbReference type="EMBL" id="AGK56424.1"/>
    </source>
</evidence>
<keyword evidence="6" id="KW-0808">Transferase</keyword>
<name>N0AZ70_9HYPH</name>
<dbReference type="Pfam" id="PF07298">
    <property type="entry name" value="NnrU"/>
    <property type="match status" value="1"/>
</dbReference>
<sequence length="245" mass="27974">MVCYAVFFATFLYAIGFVADLFVPKTIDTGGIIPARAALIIDVLLLLIFAIQHSVMARRPFKQWLTHWVAPPIERSTYVLCSSLALILLFWFWRPIPTMIWHIDNPLLANAVMALSLVGWVIVLVSSFLINHFELFGLHQVANNLAGKAMPEPKFRTPLFYKFVRHPIYFGFIVAFWATPTMTIGHLLFAAGTTAYILVGILFEERDLASIFGDEYRQYQRRVSMLIPWQSQRNQKPTKKIPAGL</sequence>
<evidence type="ECO:0000256" key="12">
    <source>
        <dbReference type="SAM" id="Phobius"/>
    </source>
</evidence>
<protein>
    <recommendedName>
        <fullName evidence="4">methanethiol S-methyltransferase</fullName>
        <ecNumber evidence="4">2.1.1.334</ecNumber>
    </recommendedName>
</protein>
<evidence type="ECO:0000259" key="13">
    <source>
        <dbReference type="Pfam" id="PF07298"/>
    </source>
</evidence>
<keyword evidence="15" id="KW-1185">Reference proteome</keyword>
<dbReference type="PANTHER" id="PTHR31040:SF1">
    <property type="entry name" value="NURIM"/>
    <property type="match status" value="1"/>
</dbReference>
<proteinExistence type="inferred from homology"/>
<evidence type="ECO:0000256" key="10">
    <source>
        <dbReference type="ARBA" id="ARBA00023136"/>
    </source>
</evidence>
<keyword evidence="10 12" id="KW-0472">Membrane</keyword>
<evidence type="ECO:0000256" key="1">
    <source>
        <dbReference type="ARBA" id="ARBA00002096"/>
    </source>
</evidence>
<feature type="transmembrane region" description="Helical" evidence="12">
    <location>
        <begin position="32"/>
        <end position="55"/>
    </location>
</feature>
<dbReference type="Gene3D" id="1.20.120.1630">
    <property type="match status" value="1"/>
</dbReference>
<evidence type="ECO:0000256" key="7">
    <source>
        <dbReference type="ARBA" id="ARBA00022691"/>
    </source>
</evidence>
<dbReference type="InterPro" id="IPR033580">
    <property type="entry name" value="Nurim-like"/>
</dbReference>
<dbReference type="GO" id="GO:0016020">
    <property type="term" value="C:membrane"/>
    <property type="evidence" value="ECO:0007669"/>
    <property type="project" value="UniProtKB-SubCell"/>
</dbReference>
<dbReference type="EC" id="2.1.1.334" evidence="4"/>
<dbReference type="GO" id="GO:0032259">
    <property type="term" value="P:methylation"/>
    <property type="evidence" value="ECO:0007669"/>
    <property type="project" value="UniProtKB-KW"/>
</dbReference>
<comment type="catalytic activity">
    <reaction evidence="11">
        <text>methanethiol + S-adenosyl-L-methionine = dimethyl sulfide + S-adenosyl-L-homocysteine + H(+)</text>
        <dbReference type="Rhea" id="RHEA:50428"/>
        <dbReference type="ChEBI" id="CHEBI:15378"/>
        <dbReference type="ChEBI" id="CHEBI:16007"/>
        <dbReference type="ChEBI" id="CHEBI:17437"/>
        <dbReference type="ChEBI" id="CHEBI:57856"/>
        <dbReference type="ChEBI" id="CHEBI:59789"/>
        <dbReference type="EC" id="2.1.1.334"/>
    </reaction>
</comment>
<dbReference type="AlphaFoldDB" id="N0AZ70"/>
<feature type="domain" description="NnrU" evidence="13">
    <location>
        <begin position="43"/>
        <end position="202"/>
    </location>
</feature>
<evidence type="ECO:0000313" key="15">
    <source>
        <dbReference type="Proteomes" id="UP000005952"/>
    </source>
</evidence>
<evidence type="ECO:0000256" key="2">
    <source>
        <dbReference type="ARBA" id="ARBA00004141"/>
    </source>
</evidence>
<feature type="transmembrane region" description="Helical" evidence="12">
    <location>
        <begin position="113"/>
        <end position="138"/>
    </location>
</feature>
<gene>
    <name evidence="14" type="ORF">HYPDE_23693</name>
</gene>
<evidence type="ECO:0000256" key="5">
    <source>
        <dbReference type="ARBA" id="ARBA00022603"/>
    </source>
</evidence>
<dbReference type="Proteomes" id="UP000005952">
    <property type="component" value="Chromosome"/>
</dbReference>
<dbReference type="EMBL" id="CP005587">
    <property type="protein sequence ID" value="AGK56424.1"/>
    <property type="molecule type" value="Genomic_DNA"/>
</dbReference>
<evidence type="ECO:0000256" key="9">
    <source>
        <dbReference type="ARBA" id="ARBA00022989"/>
    </source>
</evidence>
<evidence type="ECO:0000256" key="4">
    <source>
        <dbReference type="ARBA" id="ARBA00012149"/>
    </source>
</evidence>
<dbReference type="InterPro" id="IPR054700">
    <property type="entry name" value="MddA"/>
</dbReference>
<evidence type="ECO:0000256" key="11">
    <source>
        <dbReference type="ARBA" id="ARBA00048134"/>
    </source>
</evidence>
<accession>N0AZ70</accession>
<evidence type="ECO:0000256" key="8">
    <source>
        <dbReference type="ARBA" id="ARBA00022692"/>
    </source>
</evidence>
<keyword evidence="7" id="KW-0949">S-adenosyl-L-methionine</keyword>
<dbReference type="HOGENOM" id="CLU_084189_0_0_5"/>
<comment type="similarity">
    <text evidence="3">Belongs to the nurim family.</text>
</comment>
<keyword evidence="5" id="KW-0489">Methyltransferase</keyword>
<feature type="transmembrane region" description="Helical" evidence="12">
    <location>
        <begin position="76"/>
        <end position="93"/>
    </location>
</feature>
<reference evidence="14 15" key="1">
    <citation type="journal article" date="2013" name="Genome Announc.">
        <title>Genome sequences for three denitrifying bacterial strains isolated from a uranium- and nitrate-contaminated subsurface environment.</title>
        <authorList>
            <person name="Venkatramanan R."/>
            <person name="Prakash O."/>
            <person name="Woyke T."/>
            <person name="Chain P."/>
            <person name="Goodwin L.A."/>
            <person name="Watson D."/>
            <person name="Brooks S."/>
            <person name="Kostka J.E."/>
            <person name="Green S.J."/>
        </authorList>
    </citation>
    <scope>NUCLEOTIDE SEQUENCE [LARGE SCALE GENOMIC DNA]</scope>
    <source>
        <strain evidence="14 15">1NES1</strain>
    </source>
</reference>
<dbReference type="PANTHER" id="PTHR31040">
    <property type="entry name" value="NURIM"/>
    <property type="match status" value="1"/>
</dbReference>
<evidence type="ECO:0000256" key="6">
    <source>
        <dbReference type="ARBA" id="ARBA00022679"/>
    </source>
</evidence>
<dbReference type="InterPro" id="IPR009915">
    <property type="entry name" value="NnrU_dom"/>
</dbReference>
<keyword evidence="9 12" id="KW-1133">Transmembrane helix</keyword>
<dbReference type="STRING" id="670307.HYPDE_23693"/>
<comment type="subcellular location">
    <subcellularLocation>
        <location evidence="2">Membrane</location>
        <topology evidence="2">Multi-pass membrane protein</topology>
    </subcellularLocation>
</comment>
<keyword evidence="8 12" id="KW-0812">Transmembrane</keyword>